<dbReference type="Pfam" id="PF13041">
    <property type="entry name" value="PPR_2"/>
    <property type="match status" value="1"/>
</dbReference>
<proteinExistence type="predicted"/>
<dbReference type="Pfam" id="PF01535">
    <property type="entry name" value="PPR"/>
    <property type="match status" value="3"/>
</dbReference>
<feature type="domain" description="PROP1-like PPR" evidence="3">
    <location>
        <begin position="122"/>
        <end position="288"/>
    </location>
</feature>
<dbReference type="InterPro" id="IPR033443">
    <property type="entry name" value="PROP1-like_PPR_dom"/>
</dbReference>
<feature type="repeat" description="PPR" evidence="2">
    <location>
        <begin position="70"/>
        <end position="104"/>
    </location>
</feature>
<organism evidence="4 5">
    <name type="scientific">Phoenix dactylifera</name>
    <name type="common">Date palm</name>
    <dbReference type="NCBI Taxonomy" id="42345"/>
    <lineage>
        <taxon>Eukaryota</taxon>
        <taxon>Viridiplantae</taxon>
        <taxon>Streptophyta</taxon>
        <taxon>Embryophyta</taxon>
        <taxon>Tracheophyta</taxon>
        <taxon>Spermatophyta</taxon>
        <taxon>Magnoliopsida</taxon>
        <taxon>Liliopsida</taxon>
        <taxon>Arecaceae</taxon>
        <taxon>Coryphoideae</taxon>
        <taxon>Phoeniceae</taxon>
        <taxon>Phoenix</taxon>
    </lineage>
</organism>
<dbReference type="RefSeq" id="XP_008793596.2">
    <property type="nucleotide sequence ID" value="XM_008795374.2"/>
</dbReference>
<dbReference type="Pfam" id="PF12854">
    <property type="entry name" value="PPR_1"/>
    <property type="match status" value="1"/>
</dbReference>
<dbReference type="GeneID" id="103709851"/>
<dbReference type="InterPro" id="IPR046960">
    <property type="entry name" value="PPR_At4g14850-like_plant"/>
</dbReference>
<dbReference type="InterPro" id="IPR046848">
    <property type="entry name" value="E_motif"/>
</dbReference>
<accession>A0A8B7C7U9</accession>
<sequence>MESTPPPSLPDKLSSYLKCRAIDPRAVHGLFHKLGCLCSTFLSNNLLHAYVSRSMIVDARKLFDVMPQRNVVTWSMMISGFAQIGNLKDAIFLLREMLGSRIPESEDGDGLLPNKFTFGSIVTGCARANDLGTGVQIHCDIIKFGVESDTFVAGALIDMYSKCGKVKESWNVFDQTPNKDVVSWTAMITSLANCGQHQLWDYAFKLFKDMICRGIQPVGMTFASLVKTFNEPMKLSQAKQAHGCMVKLGIEVDDLMGSALIAMYGRCGGTDEVIRLSDRINHDVVSRTSLLVAYMQNGFNVEAINVFCKMIEEKFMMDVFVFASVIGACSMLEELGMGKEIHCHALRKGFTSDVSVCNALITLYGRCGEIRKAQRVFQLMGDKDMISWSAILTCHSQNGYGEEALLLFRQMLQEGLSPPIFCITSAIRACSTTVSLSVGQQIHSRIVKMEIVDNLSVENSLITMYAKCGRIEVAKRVFNSMTNRDIVSWNALIAGYSQHGYETEALELFNQMQKEGVRPNGYTFTGLLVSCSRVGLIAEGCRYFELMSSEYGLEPIMEHYACMVDLFGRAGRLHDAMEFIDAMPWEPDQLVWEALLASCKVHGNVELANFAAKKILQMRPEEPSPYVILSCIHASMGVWDTKARFHAMMKDQGLQKEPGRSWIEAQEYSEDIFNMLQVGGF</sequence>
<keyword evidence="1" id="KW-0677">Repeat</keyword>
<evidence type="ECO:0000313" key="4">
    <source>
        <dbReference type="Proteomes" id="UP000228380"/>
    </source>
</evidence>
<evidence type="ECO:0000256" key="1">
    <source>
        <dbReference type="ARBA" id="ARBA00022737"/>
    </source>
</evidence>
<keyword evidence="4" id="KW-1185">Reference proteome</keyword>
<dbReference type="Pfam" id="PF17177">
    <property type="entry name" value="PPR_long"/>
    <property type="match status" value="1"/>
</dbReference>
<reference evidence="4" key="1">
    <citation type="journal article" date="2019" name="Nat. Commun.">
        <title>Genome-wide association mapping of date palm fruit traits.</title>
        <authorList>
            <person name="Hazzouri K.M."/>
            <person name="Gros-Balthazard M."/>
            <person name="Flowers J.M."/>
            <person name="Copetti D."/>
            <person name="Lemansour A."/>
            <person name="Lebrun M."/>
            <person name="Masmoudi K."/>
            <person name="Ferrand S."/>
            <person name="Dhar M.I."/>
            <person name="Fresquez Z.A."/>
            <person name="Rosas U."/>
            <person name="Zhang J."/>
            <person name="Talag J."/>
            <person name="Lee S."/>
            <person name="Kudrna D."/>
            <person name="Powell R.F."/>
            <person name="Leitch I.J."/>
            <person name="Krueger R.R."/>
            <person name="Wing R.A."/>
            <person name="Amiri K.M.A."/>
            <person name="Purugganan M.D."/>
        </authorList>
    </citation>
    <scope>NUCLEOTIDE SEQUENCE [LARGE SCALE GENOMIC DNA]</scope>
    <source>
        <strain evidence="4">cv. Khalas</strain>
    </source>
</reference>
<feature type="repeat" description="PPR" evidence="2">
    <location>
        <begin position="180"/>
        <end position="217"/>
    </location>
</feature>
<dbReference type="InterPro" id="IPR002885">
    <property type="entry name" value="PPR_rpt"/>
</dbReference>
<dbReference type="PROSITE" id="PS51375">
    <property type="entry name" value="PPR"/>
    <property type="match status" value="6"/>
</dbReference>
<feature type="repeat" description="PPR" evidence="2">
    <location>
        <begin position="454"/>
        <end position="484"/>
    </location>
</feature>
<evidence type="ECO:0000256" key="2">
    <source>
        <dbReference type="PROSITE-ProRule" id="PRU00708"/>
    </source>
</evidence>
<reference evidence="5" key="2">
    <citation type="submission" date="2025-08" db="UniProtKB">
        <authorList>
            <consortium name="RefSeq"/>
        </authorList>
    </citation>
    <scope>IDENTIFICATION</scope>
    <source>
        <tissue evidence="5">Young leaves</tissue>
    </source>
</reference>
<feature type="repeat" description="PPR" evidence="2">
    <location>
        <begin position="384"/>
        <end position="418"/>
    </location>
</feature>
<dbReference type="Gene3D" id="1.25.40.10">
    <property type="entry name" value="Tetratricopeptide repeat domain"/>
    <property type="match status" value="5"/>
</dbReference>
<dbReference type="OrthoDB" id="185373at2759"/>
<dbReference type="Pfam" id="PF20431">
    <property type="entry name" value="E_motif"/>
    <property type="match status" value="1"/>
</dbReference>
<feature type="repeat" description="PPR" evidence="2">
    <location>
        <begin position="485"/>
        <end position="519"/>
    </location>
</feature>
<dbReference type="NCBIfam" id="TIGR00756">
    <property type="entry name" value="PPR"/>
    <property type="match status" value="4"/>
</dbReference>
<gene>
    <name evidence="5" type="primary">LOC103709851</name>
</gene>
<dbReference type="FunFam" id="1.25.40.10:FF:000343">
    <property type="entry name" value="Pentatricopeptide repeat-containing protein At3g58590"/>
    <property type="match status" value="1"/>
</dbReference>
<protein>
    <submittedName>
        <fullName evidence="5">Pentatricopeptide repeat-containing protein At3g53360, mitochondrial-like</fullName>
    </submittedName>
</protein>
<name>A0A8B7C7U9_PHODC</name>
<dbReference type="PANTHER" id="PTHR47926">
    <property type="entry name" value="PENTATRICOPEPTIDE REPEAT-CONTAINING PROTEIN"/>
    <property type="match status" value="1"/>
</dbReference>
<dbReference type="InterPro" id="IPR011990">
    <property type="entry name" value="TPR-like_helical_dom_sf"/>
</dbReference>
<dbReference type="PANTHER" id="PTHR47926:SF443">
    <property type="entry name" value="PENTATRICOPEPTIDE REPEAT-CONTAINING PROTEIN"/>
    <property type="match status" value="1"/>
</dbReference>
<dbReference type="GO" id="GO:0003723">
    <property type="term" value="F:RNA binding"/>
    <property type="evidence" value="ECO:0007669"/>
    <property type="project" value="InterPro"/>
</dbReference>
<feature type="repeat" description="PPR" evidence="2">
    <location>
        <begin position="353"/>
        <end position="383"/>
    </location>
</feature>
<evidence type="ECO:0000313" key="5">
    <source>
        <dbReference type="RefSeq" id="XP_008793596.2"/>
    </source>
</evidence>
<dbReference type="FunFam" id="1.25.40.10:FF:000285">
    <property type="entry name" value="Pentatricopeptide repeat-containing protein, chloroplastic"/>
    <property type="match status" value="1"/>
</dbReference>
<dbReference type="AlphaFoldDB" id="A0A8B7C7U9"/>
<evidence type="ECO:0000259" key="3">
    <source>
        <dbReference type="Pfam" id="PF17177"/>
    </source>
</evidence>
<dbReference type="Proteomes" id="UP000228380">
    <property type="component" value="Chromosome 16"/>
</dbReference>
<dbReference type="KEGG" id="pda:103709851"/>
<dbReference type="GO" id="GO:0009451">
    <property type="term" value="P:RNA modification"/>
    <property type="evidence" value="ECO:0007669"/>
    <property type="project" value="InterPro"/>
</dbReference>
<dbReference type="FunFam" id="1.25.40.10:FF:001093">
    <property type="entry name" value="Pentatricopeptide repeat-containing protein At2g34400"/>
    <property type="match status" value="1"/>
</dbReference>